<comment type="caution">
    <text evidence="3">The sequence shown here is derived from an EMBL/GenBank/DDBJ whole genome shotgun (WGS) entry which is preliminary data.</text>
</comment>
<dbReference type="SUPFAM" id="SSF88723">
    <property type="entry name" value="PIN domain-like"/>
    <property type="match status" value="1"/>
</dbReference>
<reference evidence="3" key="1">
    <citation type="journal article" date="2020" name="mSystems">
        <title>Genome- and Community-Level Interaction Insights into Carbon Utilization and Element Cycling Functions of Hydrothermarchaeota in Hydrothermal Sediment.</title>
        <authorList>
            <person name="Zhou Z."/>
            <person name="Liu Y."/>
            <person name="Xu W."/>
            <person name="Pan J."/>
            <person name="Luo Z.H."/>
            <person name="Li M."/>
        </authorList>
    </citation>
    <scope>NUCLEOTIDE SEQUENCE [LARGE SCALE GENOMIC DNA]</scope>
    <source>
        <strain evidence="3">SpSt-1</strain>
        <strain evidence="2">SpSt-1121</strain>
    </source>
</reference>
<dbReference type="InterPro" id="IPR029060">
    <property type="entry name" value="PIN-like_dom_sf"/>
</dbReference>
<evidence type="ECO:0000313" key="3">
    <source>
        <dbReference type="EMBL" id="HHR95891.1"/>
    </source>
</evidence>
<sequence>MEISWMGASSRLDKLNCIAVVDTSIILLISLKEASLDDLINLIPSCNIAILTPILDELKAIASKNNTKKSYIAKWALENLLKFFSIIEISVSKQKDVDDIIIEFVDSIKNTKKTLIVTADLELKKKALERGINVIWYRKERRGFEILVNEL</sequence>
<dbReference type="EMBL" id="DRUB01000061">
    <property type="protein sequence ID" value="HHR95891.1"/>
    <property type="molecule type" value="Genomic_DNA"/>
</dbReference>
<gene>
    <name evidence="3" type="ORF">ENL47_03505</name>
    <name evidence="2" type="ORF">ENM84_06760</name>
</gene>
<protein>
    <recommendedName>
        <fullName evidence="1">VapC9 PIN-like domain-containing protein</fullName>
    </recommendedName>
</protein>
<dbReference type="AlphaFoldDB" id="A0A7C5UUP4"/>
<evidence type="ECO:0000259" key="1">
    <source>
        <dbReference type="Pfam" id="PF18477"/>
    </source>
</evidence>
<name>A0A7C5UUP4_9CREN</name>
<organism evidence="3">
    <name type="scientific">Ignisphaera aggregans</name>
    <dbReference type="NCBI Taxonomy" id="334771"/>
    <lineage>
        <taxon>Archaea</taxon>
        <taxon>Thermoproteota</taxon>
        <taxon>Thermoprotei</taxon>
        <taxon>Desulfurococcales</taxon>
        <taxon>Desulfurococcaceae</taxon>
        <taxon>Ignisphaera</taxon>
    </lineage>
</organism>
<feature type="domain" description="VapC9 PIN-like" evidence="1">
    <location>
        <begin position="36"/>
        <end position="139"/>
    </location>
</feature>
<dbReference type="Pfam" id="PF18477">
    <property type="entry name" value="PIN_9"/>
    <property type="match status" value="1"/>
</dbReference>
<proteinExistence type="predicted"/>
<dbReference type="InterPro" id="IPR041120">
    <property type="entry name" value="PIN_9"/>
</dbReference>
<dbReference type="EMBL" id="DRZI01000289">
    <property type="protein sequence ID" value="HHP82347.1"/>
    <property type="molecule type" value="Genomic_DNA"/>
</dbReference>
<accession>A0A7C5UUP4</accession>
<evidence type="ECO:0000313" key="2">
    <source>
        <dbReference type="EMBL" id="HHP82347.1"/>
    </source>
</evidence>
<dbReference type="Gene3D" id="3.40.50.1010">
    <property type="entry name" value="5'-nuclease"/>
    <property type="match status" value="1"/>
</dbReference>